<comment type="caution">
    <text evidence="1">The sequence shown here is derived from an EMBL/GenBank/DDBJ whole genome shotgun (WGS) entry which is preliminary data.</text>
</comment>
<sequence>MLTFPQMPEQALTARNIQELGLGLGLKLDGDILSAETLRDSVEHIAHDPAYKAHVQEMQKHVRNASGYKKAVDVIQQFSSDHRMKIEQ</sequence>
<proteinExistence type="predicted"/>
<organism evidence="1 2">
    <name type="scientific">Dictyobacter arantiisoli</name>
    <dbReference type="NCBI Taxonomy" id="2014874"/>
    <lineage>
        <taxon>Bacteria</taxon>
        <taxon>Bacillati</taxon>
        <taxon>Chloroflexota</taxon>
        <taxon>Ktedonobacteria</taxon>
        <taxon>Ktedonobacterales</taxon>
        <taxon>Dictyobacteraceae</taxon>
        <taxon>Dictyobacter</taxon>
    </lineage>
</organism>
<dbReference type="Gene3D" id="3.40.50.2000">
    <property type="entry name" value="Glycogen Phosphorylase B"/>
    <property type="match status" value="2"/>
</dbReference>
<dbReference type="Proteomes" id="UP000322530">
    <property type="component" value="Unassembled WGS sequence"/>
</dbReference>
<dbReference type="AlphaFoldDB" id="A0A5A5TD38"/>
<keyword evidence="2" id="KW-1185">Reference proteome</keyword>
<name>A0A5A5TD38_9CHLR</name>
<evidence type="ECO:0000313" key="1">
    <source>
        <dbReference type="EMBL" id="GCF09441.1"/>
    </source>
</evidence>
<evidence type="ECO:0008006" key="3">
    <source>
        <dbReference type="Google" id="ProtNLM"/>
    </source>
</evidence>
<protein>
    <recommendedName>
        <fullName evidence="3">Glycosyl transferase family 28 C-terminal domain-containing protein</fullName>
    </recommendedName>
</protein>
<evidence type="ECO:0000313" key="2">
    <source>
        <dbReference type="Proteomes" id="UP000322530"/>
    </source>
</evidence>
<accession>A0A5A5TD38</accession>
<dbReference type="EMBL" id="BIXY01000043">
    <property type="protein sequence ID" value="GCF09441.1"/>
    <property type="molecule type" value="Genomic_DNA"/>
</dbReference>
<dbReference type="SUPFAM" id="SSF53756">
    <property type="entry name" value="UDP-Glycosyltransferase/glycogen phosphorylase"/>
    <property type="match status" value="1"/>
</dbReference>
<gene>
    <name evidence="1" type="ORF">KDI_30050</name>
</gene>
<reference evidence="1 2" key="1">
    <citation type="submission" date="2019-01" db="EMBL/GenBank/DDBJ databases">
        <title>Draft genome sequence of Dictyobacter sp. Uno17.</title>
        <authorList>
            <person name="Wang C.M."/>
            <person name="Zheng Y."/>
            <person name="Sakai Y."/>
            <person name="Abe K."/>
            <person name="Yokota A."/>
            <person name="Yabe S."/>
        </authorList>
    </citation>
    <scope>NUCLEOTIDE SEQUENCE [LARGE SCALE GENOMIC DNA]</scope>
    <source>
        <strain evidence="1 2">Uno17</strain>
    </source>
</reference>